<dbReference type="KEGG" id="mos:AXE82_10255"/>
<reference evidence="3" key="7">
    <citation type="submission" date="2019-04" db="EMBL/GenBank/DDBJ databases">
        <title>Moraxella osloensis CCUG 73412, isolated from corneal scrapings as causative agent of keratitis.</title>
        <authorList>
            <person name="Connolly G."/>
            <person name="Jaen-Luchoro D."/>
            <person name="Pinyeiro-Iglesias B."/>
            <person name="Curry A."/>
            <person name="Knowles S."/>
            <person name="Moore E.R.B."/>
        </authorList>
    </citation>
    <scope>NUCLEOTIDE SEQUENCE</scope>
    <source>
        <strain evidence="3">CCUG 73412</strain>
    </source>
</reference>
<evidence type="ECO:0000313" key="5">
    <source>
        <dbReference type="EMBL" id="PKZ68073.1"/>
    </source>
</evidence>
<reference evidence="5 10" key="3">
    <citation type="submission" date="2017-12" db="EMBL/GenBank/DDBJ databases">
        <title>Phylogenetic diversity of female urinary microbiome.</title>
        <authorList>
            <person name="Thomas-White K."/>
            <person name="Wolfe A.J."/>
        </authorList>
    </citation>
    <scope>NUCLEOTIDE SEQUENCE [LARGE SCALE GENOMIC DNA]</scope>
    <source>
        <strain evidence="5 10">UMB0416</strain>
    </source>
</reference>
<evidence type="ECO:0000259" key="1">
    <source>
        <dbReference type="Pfam" id="PF07238"/>
    </source>
</evidence>
<dbReference type="Proteomes" id="UP000234914">
    <property type="component" value="Unassembled WGS sequence"/>
</dbReference>
<dbReference type="Proteomes" id="UP000255230">
    <property type="component" value="Unassembled WGS sequence"/>
</dbReference>
<gene>
    <name evidence="4" type="ORF">A9299_02175</name>
    <name evidence="5" type="ORF">CYJ96_10395</name>
    <name evidence="3" type="ORF">E6P75_05390</name>
    <name evidence="6" type="ORF">GSF12_03680</name>
    <name evidence="7" type="ORF">NCTC10465_01584</name>
    <name evidence="2" type="ORF">NP7_03400</name>
</gene>
<dbReference type="GO" id="GO:0035438">
    <property type="term" value="F:cyclic-di-GMP binding"/>
    <property type="evidence" value="ECO:0007669"/>
    <property type="project" value="InterPro"/>
</dbReference>
<reference evidence="4 8" key="1">
    <citation type="submission" date="2016-06" db="EMBL/GenBank/DDBJ databases">
        <title>Draft genome of Moraxella osloensis CCUG 67237.</title>
        <authorList>
            <person name="Salva-Serra F."/>
            <person name="Engstrom-Jakobsson H."/>
            <person name="Thorell K."/>
            <person name="Gonzales-Siles L."/>
            <person name="Karlsson R."/>
            <person name="Boulund F."/>
            <person name="Engstrand L."/>
            <person name="Kristiansson E."/>
            <person name="Moore E."/>
        </authorList>
    </citation>
    <scope>NUCLEOTIDE SEQUENCE [LARGE SCALE GENOMIC DNA]</scope>
    <source>
        <strain evidence="4 8">CCUG 67237</strain>
    </source>
</reference>
<evidence type="ECO:0000313" key="6">
    <source>
        <dbReference type="EMBL" id="QHG09072.1"/>
    </source>
</evidence>
<dbReference type="EMBL" id="PKJS01000014">
    <property type="protein sequence ID" value="PKZ68073.1"/>
    <property type="molecule type" value="Genomic_DNA"/>
</dbReference>
<evidence type="ECO:0000313" key="2">
    <source>
        <dbReference type="EMBL" id="ATR78390.1"/>
    </source>
</evidence>
<dbReference type="Pfam" id="PF07238">
    <property type="entry name" value="PilZ"/>
    <property type="match status" value="1"/>
</dbReference>
<evidence type="ECO:0000313" key="11">
    <source>
        <dbReference type="Proteomes" id="UP000255230"/>
    </source>
</evidence>
<evidence type="ECO:0000313" key="7">
    <source>
        <dbReference type="EMBL" id="STY97793.1"/>
    </source>
</evidence>
<dbReference type="EMBL" id="UGPY01000001">
    <property type="protein sequence ID" value="STY97793.1"/>
    <property type="molecule type" value="Genomic_DNA"/>
</dbReference>
<evidence type="ECO:0000313" key="4">
    <source>
        <dbReference type="EMBL" id="OBX62063.1"/>
    </source>
</evidence>
<dbReference type="EMBL" id="CP047226">
    <property type="protein sequence ID" value="QHG09072.1"/>
    <property type="molecule type" value="Genomic_DNA"/>
</dbReference>
<keyword evidence="11" id="KW-1185">Reference proteome</keyword>
<reference evidence="9" key="2">
    <citation type="submission" date="2017-11" db="EMBL/GenBank/DDBJ databases">
        <title>Complete genome sequence of Moraxella osloensis NP7 isolated from human skin.</title>
        <authorList>
            <person name="Lee K."/>
            <person name="Lim J.Y."/>
            <person name="Hwang I."/>
        </authorList>
    </citation>
    <scope>NUCLEOTIDE SEQUENCE [LARGE SCALE GENOMIC DNA]</scope>
    <source>
        <strain evidence="9">NP7</strain>
    </source>
</reference>
<feature type="domain" description="PilZ" evidence="1">
    <location>
        <begin position="19"/>
        <end position="85"/>
    </location>
</feature>
<sequence>MAMPSRGGITTINYDTIEKLYASYLPFIENGALFIPTNQQQQLGSQTFVAITLPNSSERMPLHGKVVWVNHRAQAQRPAGYALQLGKDEAGLRIKNEVDRLLAGHISSDKPTFTL</sequence>
<dbReference type="InterPro" id="IPR009875">
    <property type="entry name" value="PilZ_domain"/>
</dbReference>
<reference evidence="6" key="9">
    <citation type="journal article" date="2020" name="Microbiol. Resour. Announc.">
        <title>Complete Genome Sequence of Moraxella osloensis Strain YV1, Isolated from an Australian Wastewater Treatment Plant.</title>
        <authorList>
            <person name="Batinovic S."/>
            <person name="Rice D.T.F."/>
            <person name="Seviour R.J."/>
            <person name="Petrovski S."/>
        </authorList>
    </citation>
    <scope>NUCLEOTIDE SEQUENCE</scope>
    <source>
        <strain evidence="6">YV1</strain>
    </source>
</reference>
<protein>
    <submittedName>
        <fullName evidence="7">Myxococcus xanthus paralogous domain</fullName>
    </submittedName>
    <submittedName>
        <fullName evidence="5">Pilus assembly protein PilZ</fullName>
    </submittedName>
</protein>
<dbReference type="STRING" id="34062.AXE82_10255"/>
<dbReference type="EMBL" id="SSCJ01000003">
    <property type="protein sequence ID" value="MDI4509645.1"/>
    <property type="molecule type" value="Genomic_DNA"/>
</dbReference>
<dbReference type="RefSeq" id="WP_007116499.1">
    <property type="nucleotide sequence ID" value="NZ_CALTVS010000013.1"/>
</dbReference>
<dbReference type="GeneID" id="35779614"/>
<dbReference type="EMBL" id="CP024443">
    <property type="protein sequence ID" value="ATR78390.1"/>
    <property type="molecule type" value="Genomic_DNA"/>
</dbReference>
<evidence type="ECO:0000313" key="3">
    <source>
        <dbReference type="EMBL" id="MDI4509645.1"/>
    </source>
</evidence>
<reference evidence="12" key="8">
    <citation type="submission" date="2019-12" db="EMBL/GenBank/DDBJ databases">
        <title>Whole genome sequence of Moraxella osloensis YV1.</title>
        <authorList>
            <person name="Batinovic S."/>
            <person name="Rice D.T.F."/>
            <person name="Petrovski S."/>
        </authorList>
    </citation>
    <scope>NUCLEOTIDE SEQUENCE [LARGE SCALE GENOMIC DNA]</scope>
    <source>
        <strain evidence="12">YV1</strain>
    </source>
</reference>
<evidence type="ECO:0000313" key="9">
    <source>
        <dbReference type="Proteomes" id="UP000229340"/>
    </source>
</evidence>
<dbReference type="EMBL" id="LZMT01000034">
    <property type="protein sequence ID" value="OBX62063.1"/>
    <property type="molecule type" value="Genomic_DNA"/>
</dbReference>
<evidence type="ECO:0000313" key="10">
    <source>
        <dbReference type="Proteomes" id="UP000234914"/>
    </source>
</evidence>
<accession>A0A0X8K860</accession>
<reference evidence="2" key="4">
    <citation type="journal article" date="2018" name="Genome Announc.">
        <title>Complete Genome Sequences of Three Moraxella osloensis Strains Isolated from Human Skin.</title>
        <authorList>
            <person name="Lim J.Y."/>
            <person name="Hwang I."/>
            <person name="Ganzorig M."/>
            <person name="Huang S.L."/>
            <person name="Cho G.S."/>
            <person name="Franz C.M.A.P."/>
            <person name="Lee K."/>
        </authorList>
    </citation>
    <scope>NUCLEOTIDE SEQUENCE</scope>
    <source>
        <strain evidence="2">NP7</strain>
    </source>
</reference>
<dbReference type="Gene3D" id="2.40.10.220">
    <property type="entry name" value="predicted glycosyltransferase like domains"/>
    <property type="match status" value="1"/>
</dbReference>
<reference evidence="7 11" key="6">
    <citation type="submission" date="2018-06" db="EMBL/GenBank/DDBJ databases">
        <authorList>
            <consortium name="Pathogen Informatics"/>
            <person name="Doyle S."/>
        </authorList>
    </citation>
    <scope>NUCLEOTIDE SEQUENCE [LARGE SCALE GENOMIC DNA]</scope>
    <source>
        <strain evidence="7 11">NCTC10465</strain>
    </source>
</reference>
<proteinExistence type="predicted"/>
<evidence type="ECO:0000313" key="8">
    <source>
        <dbReference type="Proteomes" id="UP000092509"/>
    </source>
</evidence>
<dbReference type="Proteomes" id="UP000229340">
    <property type="component" value="Chromosome"/>
</dbReference>
<reference evidence="2" key="5">
    <citation type="journal article" date="2018" name="Misainmurhag Hoiji">
        <title>Complete genome sequence of multidrug-resistant Moraxella osloensis NP7 with multiple plasmids isolated from human skin.</title>
        <authorList>
            <person name="Ganzorig M."/>
            <person name="Lim J.Y."/>
            <person name="Hwang I."/>
            <person name="Lee K."/>
        </authorList>
    </citation>
    <scope>NUCLEOTIDE SEQUENCE</scope>
    <source>
        <strain evidence="2">NP7</strain>
    </source>
</reference>
<name>A0A0X8K860_FAUOS</name>
<dbReference type="AlphaFoldDB" id="A0A0X8K860"/>
<evidence type="ECO:0000313" key="12">
    <source>
        <dbReference type="Proteomes" id="UP000464046"/>
    </source>
</evidence>
<organism evidence="5 10">
    <name type="scientific">Faucicola osloensis</name>
    <name type="common">Moraxella osloensis</name>
    <dbReference type="NCBI Taxonomy" id="34062"/>
    <lineage>
        <taxon>Bacteria</taxon>
        <taxon>Pseudomonadati</taxon>
        <taxon>Pseudomonadota</taxon>
        <taxon>Gammaproteobacteria</taxon>
        <taxon>Moraxellales</taxon>
        <taxon>Moraxellaceae</taxon>
        <taxon>Faucicola</taxon>
    </lineage>
</organism>